<gene>
    <name evidence="2" type="ORF">J1C48_13430</name>
</gene>
<accession>A0A939FXZ6</accession>
<protein>
    <submittedName>
        <fullName evidence="2">Uncharacterized protein</fullName>
    </submittedName>
</protein>
<keyword evidence="1" id="KW-0472">Membrane</keyword>
<name>A0A939FXZ6_9HYPH</name>
<keyword evidence="1" id="KW-0812">Transmembrane</keyword>
<feature type="transmembrane region" description="Helical" evidence="1">
    <location>
        <begin position="119"/>
        <end position="142"/>
    </location>
</feature>
<evidence type="ECO:0000313" key="3">
    <source>
        <dbReference type="Proteomes" id="UP000664122"/>
    </source>
</evidence>
<proteinExistence type="predicted"/>
<keyword evidence="1" id="KW-1133">Transmembrane helix</keyword>
<dbReference type="Proteomes" id="UP000664122">
    <property type="component" value="Unassembled WGS sequence"/>
</dbReference>
<dbReference type="RefSeq" id="WP_207258400.1">
    <property type="nucleotide sequence ID" value="NZ_JAFMPP010000011.1"/>
</dbReference>
<reference evidence="2" key="1">
    <citation type="submission" date="2021-03" db="EMBL/GenBank/DDBJ databases">
        <title>Whole genome sequence of Jiella sp. CQZ9-1.</title>
        <authorList>
            <person name="Tuo L."/>
        </authorList>
    </citation>
    <scope>NUCLEOTIDE SEQUENCE</scope>
    <source>
        <strain evidence="2">CQZ9-1</strain>
    </source>
</reference>
<organism evidence="2 3">
    <name type="scientific">Jiella flava</name>
    <dbReference type="NCBI Taxonomy" id="2816857"/>
    <lineage>
        <taxon>Bacteria</taxon>
        <taxon>Pseudomonadati</taxon>
        <taxon>Pseudomonadota</taxon>
        <taxon>Alphaproteobacteria</taxon>
        <taxon>Hyphomicrobiales</taxon>
        <taxon>Aurantimonadaceae</taxon>
        <taxon>Jiella</taxon>
    </lineage>
</organism>
<dbReference type="EMBL" id="JAFMPP010000011">
    <property type="protein sequence ID" value="MBO0663585.1"/>
    <property type="molecule type" value="Genomic_DNA"/>
</dbReference>
<dbReference type="AlphaFoldDB" id="A0A939FXZ6"/>
<evidence type="ECO:0000313" key="2">
    <source>
        <dbReference type="EMBL" id="MBO0663585.1"/>
    </source>
</evidence>
<keyword evidence="3" id="KW-1185">Reference proteome</keyword>
<sequence>MEADTAAESGASVEVGYNSVFERLVDAAEGDAATLVGLVAYGLYKIGKREWALSVRQASGHPPTREDLAAYAQAQTQTVLDSYRSKANEIVASYATAVLESERPNVLAEAIRGSFMRSFWPSFAASVAFAAILSLIVVIAAINGFGIPIEWPAHHRVAPPVQR</sequence>
<comment type="caution">
    <text evidence="2">The sequence shown here is derived from an EMBL/GenBank/DDBJ whole genome shotgun (WGS) entry which is preliminary data.</text>
</comment>
<evidence type="ECO:0000256" key="1">
    <source>
        <dbReference type="SAM" id="Phobius"/>
    </source>
</evidence>